<proteinExistence type="predicted"/>
<organism evidence="4 5">
    <name type="scientific">Streptomyces chiangmaiensis</name>
    <dbReference type="NCBI Taxonomy" id="766497"/>
    <lineage>
        <taxon>Bacteria</taxon>
        <taxon>Bacillati</taxon>
        <taxon>Actinomycetota</taxon>
        <taxon>Actinomycetes</taxon>
        <taxon>Kitasatosporales</taxon>
        <taxon>Streptomycetaceae</taxon>
        <taxon>Streptomyces</taxon>
    </lineage>
</organism>
<dbReference type="InterPro" id="IPR051257">
    <property type="entry name" value="Diverse_CBS-Domain"/>
</dbReference>
<gene>
    <name evidence="4" type="ORF">VXC91_28915</name>
</gene>
<evidence type="ECO:0000259" key="3">
    <source>
        <dbReference type="PROSITE" id="PS51371"/>
    </source>
</evidence>
<protein>
    <submittedName>
        <fullName evidence="4">CBS domain-containing protein</fullName>
    </submittedName>
</protein>
<name>A0ABU7FP38_9ACTN</name>
<sequence>MTSARDVMHTGVECVGEHETLDAAAHRMRDLGVGSLPICGDDNKLRGIITDRDIVVKCLAADGDPQKMTAGELAQGKPFTATADTDIKYVLETMEDHQIRRLPVVNEDKQLVGMISEADLARNLPDREVGRFVEAVVARSV</sequence>
<dbReference type="PANTHER" id="PTHR43080">
    <property type="entry name" value="CBS DOMAIN-CONTAINING PROTEIN CBSX3, MITOCHONDRIAL"/>
    <property type="match status" value="1"/>
</dbReference>
<dbReference type="InterPro" id="IPR046342">
    <property type="entry name" value="CBS_dom_sf"/>
</dbReference>
<dbReference type="EMBL" id="JAYWVC010000128">
    <property type="protein sequence ID" value="MED7825881.1"/>
    <property type="molecule type" value="Genomic_DNA"/>
</dbReference>
<dbReference type="CDD" id="cd04622">
    <property type="entry name" value="CBS_pair_HRP1_like"/>
    <property type="match status" value="1"/>
</dbReference>
<evidence type="ECO:0000256" key="1">
    <source>
        <dbReference type="ARBA" id="ARBA00023122"/>
    </source>
</evidence>
<comment type="caution">
    <text evidence="4">The sequence shown here is derived from an EMBL/GenBank/DDBJ whole genome shotgun (WGS) entry which is preliminary data.</text>
</comment>
<reference evidence="4" key="1">
    <citation type="submission" date="2024-01" db="EMBL/GenBank/DDBJ databases">
        <title>First draft genome sequence data of TA4-1, the type strain of Gram-positive actinobacterium Streptomyces chiangmaiensis.</title>
        <authorList>
            <person name="Yasawong M."/>
            <person name="Nantapong N."/>
        </authorList>
    </citation>
    <scope>NUCLEOTIDE SEQUENCE</scope>
    <source>
        <strain evidence="4">TA4-1</strain>
    </source>
</reference>
<feature type="domain" description="CBS" evidence="3">
    <location>
        <begin position="68"/>
        <end position="131"/>
    </location>
</feature>
<dbReference type="Gene3D" id="3.10.580.10">
    <property type="entry name" value="CBS-domain"/>
    <property type="match status" value="1"/>
</dbReference>
<dbReference type="PANTHER" id="PTHR43080:SF2">
    <property type="entry name" value="CBS DOMAIN-CONTAINING PROTEIN"/>
    <property type="match status" value="1"/>
</dbReference>
<dbReference type="RefSeq" id="WP_329510289.1">
    <property type="nucleotide sequence ID" value="NZ_BAAAYZ010000031.1"/>
</dbReference>
<evidence type="ECO:0000256" key="2">
    <source>
        <dbReference type="PROSITE-ProRule" id="PRU00703"/>
    </source>
</evidence>
<evidence type="ECO:0000313" key="5">
    <source>
        <dbReference type="Proteomes" id="UP001333996"/>
    </source>
</evidence>
<dbReference type="Proteomes" id="UP001333996">
    <property type="component" value="Unassembled WGS sequence"/>
</dbReference>
<feature type="domain" description="CBS" evidence="3">
    <location>
        <begin position="8"/>
        <end position="66"/>
    </location>
</feature>
<dbReference type="Pfam" id="PF00571">
    <property type="entry name" value="CBS"/>
    <property type="match status" value="2"/>
</dbReference>
<keyword evidence="1 2" id="KW-0129">CBS domain</keyword>
<dbReference type="SUPFAM" id="SSF54631">
    <property type="entry name" value="CBS-domain pair"/>
    <property type="match status" value="1"/>
</dbReference>
<dbReference type="InterPro" id="IPR000644">
    <property type="entry name" value="CBS_dom"/>
</dbReference>
<keyword evidence="5" id="KW-1185">Reference proteome</keyword>
<evidence type="ECO:0000313" key="4">
    <source>
        <dbReference type="EMBL" id="MED7825881.1"/>
    </source>
</evidence>
<dbReference type="PROSITE" id="PS51371">
    <property type="entry name" value="CBS"/>
    <property type="match status" value="2"/>
</dbReference>
<accession>A0ABU7FP38</accession>
<dbReference type="SMART" id="SM00116">
    <property type="entry name" value="CBS"/>
    <property type="match status" value="2"/>
</dbReference>